<name>A0A645JB18_9ZZZZ</name>
<dbReference type="AlphaFoldDB" id="A0A645JB18"/>
<evidence type="ECO:0000313" key="2">
    <source>
        <dbReference type="EMBL" id="MPN60616.1"/>
    </source>
</evidence>
<protein>
    <submittedName>
        <fullName evidence="2">Uncharacterized protein</fullName>
    </submittedName>
</protein>
<feature type="region of interest" description="Disordered" evidence="1">
    <location>
        <begin position="1"/>
        <end position="65"/>
    </location>
</feature>
<gene>
    <name evidence="2" type="ORF">SDC9_208345</name>
</gene>
<organism evidence="2">
    <name type="scientific">bioreactor metagenome</name>
    <dbReference type="NCBI Taxonomy" id="1076179"/>
    <lineage>
        <taxon>unclassified sequences</taxon>
        <taxon>metagenomes</taxon>
        <taxon>ecological metagenomes</taxon>
    </lineage>
</organism>
<evidence type="ECO:0000256" key="1">
    <source>
        <dbReference type="SAM" id="MobiDB-lite"/>
    </source>
</evidence>
<dbReference type="EMBL" id="VSSQ01136120">
    <property type="protein sequence ID" value="MPN60616.1"/>
    <property type="molecule type" value="Genomic_DNA"/>
</dbReference>
<reference evidence="2" key="1">
    <citation type="submission" date="2019-08" db="EMBL/GenBank/DDBJ databases">
        <authorList>
            <person name="Kucharzyk K."/>
            <person name="Murdoch R.W."/>
            <person name="Higgins S."/>
            <person name="Loffler F."/>
        </authorList>
    </citation>
    <scope>NUCLEOTIDE SEQUENCE</scope>
</reference>
<accession>A0A645JB18</accession>
<feature type="compositionally biased region" description="Acidic residues" evidence="1">
    <location>
        <begin position="43"/>
        <end position="57"/>
    </location>
</feature>
<sequence>MFSQPAAICGNLPQTSVTGGEWPQADETGGKLPQMAARAGAESESESQSESEVESENDTQGGARCFIPPTVKQVADYCRQRNNGIIARRFVDFYASKGWRIGTSPMVDWRAAVRRWEEQSNSTVCGGSARASPREPCRLSTAKKYESEDCI</sequence>
<comment type="caution">
    <text evidence="2">The sequence shown here is derived from an EMBL/GenBank/DDBJ whole genome shotgun (WGS) entry which is preliminary data.</text>
</comment>
<proteinExistence type="predicted"/>